<organism evidence="2 3">
    <name type="scientific">Hevea brasiliensis</name>
    <name type="common">Para rubber tree</name>
    <name type="synonym">Siphonia brasiliensis</name>
    <dbReference type="NCBI Taxonomy" id="3981"/>
    <lineage>
        <taxon>Eukaryota</taxon>
        <taxon>Viridiplantae</taxon>
        <taxon>Streptophyta</taxon>
        <taxon>Embryophyta</taxon>
        <taxon>Tracheophyta</taxon>
        <taxon>Spermatophyta</taxon>
        <taxon>Magnoliopsida</taxon>
        <taxon>eudicotyledons</taxon>
        <taxon>Gunneridae</taxon>
        <taxon>Pentapetalae</taxon>
        <taxon>rosids</taxon>
        <taxon>fabids</taxon>
        <taxon>Malpighiales</taxon>
        <taxon>Euphorbiaceae</taxon>
        <taxon>Crotonoideae</taxon>
        <taxon>Micrandreae</taxon>
        <taxon>Hevea</taxon>
    </lineage>
</organism>
<accession>A0A6A6MLP5</accession>
<reference evidence="2 3" key="1">
    <citation type="journal article" date="2020" name="Mol. Plant">
        <title>The Chromosome-Based Rubber Tree Genome Provides New Insights into Spurge Genome Evolution and Rubber Biosynthesis.</title>
        <authorList>
            <person name="Liu J."/>
            <person name="Shi C."/>
            <person name="Shi C.C."/>
            <person name="Li W."/>
            <person name="Zhang Q.J."/>
            <person name="Zhang Y."/>
            <person name="Li K."/>
            <person name="Lu H.F."/>
            <person name="Shi C."/>
            <person name="Zhu S.T."/>
            <person name="Xiao Z.Y."/>
            <person name="Nan H."/>
            <person name="Yue Y."/>
            <person name="Zhu X.G."/>
            <person name="Wu Y."/>
            <person name="Hong X.N."/>
            <person name="Fan G.Y."/>
            <person name="Tong Y."/>
            <person name="Zhang D."/>
            <person name="Mao C.L."/>
            <person name="Liu Y.L."/>
            <person name="Hao S.J."/>
            <person name="Liu W.Q."/>
            <person name="Lv M.Q."/>
            <person name="Zhang H.B."/>
            <person name="Liu Y."/>
            <person name="Hu-Tang G.R."/>
            <person name="Wang J.P."/>
            <person name="Wang J.H."/>
            <person name="Sun Y.H."/>
            <person name="Ni S.B."/>
            <person name="Chen W.B."/>
            <person name="Zhang X.C."/>
            <person name="Jiao Y.N."/>
            <person name="Eichler E.E."/>
            <person name="Li G.H."/>
            <person name="Liu X."/>
            <person name="Gao L.Z."/>
        </authorList>
    </citation>
    <scope>NUCLEOTIDE SEQUENCE [LARGE SCALE GENOMIC DNA]</scope>
    <source>
        <strain evidence="3">cv. GT1</strain>
        <tissue evidence="2">Leaf</tissue>
    </source>
</reference>
<dbReference type="Proteomes" id="UP000467840">
    <property type="component" value="Chromosome 15"/>
</dbReference>
<sequence length="133" mass="14673">MGLGSSSVENATKFGDDCGPRYKVANTPTRPSQNSEIPPLGLPSLYTGTGWNFEGLSDMTCGNQPDIQIQEQKKFGLDCLNMVVNFVEIEQGYSWVCEWAYLSSEPKRYLIGSDVTEDDMRFGFGDIRAGSLV</sequence>
<evidence type="ECO:0000313" key="2">
    <source>
        <dbReference type="EMBL" id="KAF2313248.1"/>
    </source>
</evidence>
<proteinExistence type="predicted"/>
<evidence type="ECO:0000313" key="3">
    <source>
        <dbReference type="Proteomes" id="UP000467840"/>
    </source>
</evidence>
<dbReference type="EMBL" id="JAAGAX010000005">
    <property type="protein sequence ID" value="KAF2313248.1"/>
    <property type="molecule type" value="Genomic_DNA"/>
</dbReference>
<protein>
    <submittedName>
        <fullName evidence="2">Uncharacterized protein</fullName>
    </submittedName>
</protein>
<feature type="region of interest" description="Disordered" evidence="1">
    <location>
        <begin position="1"/>
        <end position="39"/>
    </location>
</feature>
<evidence type="ECO:0000256" key="1">
    <source>
        <dbReference type="SAM" id="MobiDB-lite"/>
    </source>
</evidence>
<keyword evidence="3" id="KW-1185">Reference proteome</keyword>
<name>A0A6A6MLP5_HEVBR</name>
<comment type="caution">
    <text evidence="2">The sequence shown here is derived from an EMBL/GenBank/DDBJ whole genome shotgun (WGS) entry which is preliminary data.</text>
</comment>
<gene>
    <name evidence="2" type="ORF">GH714_009972</name>
</gene>
<feature type="compositionally biased region" description="Polar residues" evidence="1">
    <location>
        <begin position="1"/>
        <end position="10"/>
    </location>
</feature>
<dbReference type="AlphaFoldDB" id="A0A6A6MLP5"/>
<feature type="compositionally biased region" description="Polar residues" evidence="1">
    <location>
        <begin position="26"/>
        <end position="36"/>
    </location>
</feature>